<reference evidence="2 3" key="1">
    <citation type="submission" date="2020-12" db="EMBL/GenBank/DDBJ databases">
        <title>HMF7856_wgs.fasta genome submission.</title>
        <authorList>
            <person name="Kang H."/>
            <person name="Kim H."/>
            <person name="Joh K."/>
        </authorList>
    </citation>
    <scope>NUCLEOTIDE SEQUENCE [LARGE SCALE GENOMIC DNA]</scope>
    <source>
        <strain evidence="2 3">HMF7856</strain>
    </source>
</reference>
<dbReference type="SUPFAM" id="SSF103481">
    <property type="entry name" value="Multidrug resistance efflux transporter EmrE"/>
    <property type="match status" value="2"/>
</dbReference>
<dbReference type="Pfam" id="PF00892">
    <property type="entry name" value="EamA"/>
    <property type="match status" value="2"/>
</dbReference>
<dbReference type="InterPro" id="IPR037185">
    <property type="entry name" value="EmrE-like"/>
</dbReference>
<dbReference type="EMBL" id="CP066775">
    <property type="protein sequence ID" value="QQL49189.1"/>
    <property type="molecule type" value="Genomic_DNA"/>
</dbReference>
<name>A0A6I4I7G2_9SPHI</name>
<protein>
    <submittedName>
        <fullName evidence="2">EamA family transporter</fullName>
    </submittedName>
</protein>
<gene>
    <name evidence="2" type="ORF">GO620_013530</name>
</gene>
<dbReference type="PANTHER" id="PTHR22911:SF137">
    <property type="entry name" value="SOLUTE CARRIER FAMILY 35 MEMBER G2-RELATED"/>
    <property type="match status" value="1"/>
</dbReference>
<dbReference type="KEGG" id="mgik:GO620_013530"/>
<proteinExistence type="predicted"/>
<dbReference type="PANTHER" id="PTHR22911">
    <property type="entry name" value="ACYL-MALONYL CONDENSING ENZYME-RELATED"/>
    <property type="match status" value="1"/>
</dbReference>
<organism evidence="2 3">
    <name type="scientific">Mucilaginibacter ginkgonis</name>
    <dbReference type="NCBI Taxonomy" id="2682091"/>
    <lineage>
        <taxon>Bacteria</taxon>
        <taxon>Pseudomonadati</taxon>
        <taxon>Bacteroidota</taxon>
        <taxon>Sphingobacteriia</taxon>
        <taxon>Sphingobacteriales</taxon>
        <taxon>Sphingobacteriaceae</taxon>
        <taxon>Mucilaginibacter</taxon>
    </lineage>
</organism>
<dbReference type="AlphaFoldDB" id="A0A6I4I7G2"/>
<evidence type="ECO:0000313" key="2">
    <source>
        <dbReference type="EMBL" id="QQL49189.1"/>
    </source>
</evidence>
<dbReference type="RefSeq" id="WP_157526853.1">
    <property type="nucleotide sequence ID" value="NZ_CP066775.1"/>
</dbReference>
<feature type="domain" description="EamA" evidence="1">
    <location>
        <begin position="162"/>
        <end position="291"/>
    </location>
</feature>
<evidence type="ECO:0000313" key="3">
    <source>
        <dbReference type="Proteomes" id="UP000429232"/>
    </source>
</evidence>
<accession>A0A6I4I7G2</accession>
<dbReference type="InterPro" id="IPR000620">
    <property type="entry name" value="EamA_dom"/>
</dbReference>
<evidence type="ECO:0000259" key="1">
    <source>
        <dbReference type="Pfam" id="PF00892"/>
    </source>
</evidence>
<keyword evidence="3" id="KW-1185">Reference proteome</keyword>
<sequence length="310" mass="34817">MAQKSAIRYLSAAIGAAFIWGFLTIPLKHLHTLNYAPEQILYYRVLMSFIALWIYVLLFRRKPLIHDVSVLRQMPARERRKSIWIILLTGIFITTNWFTYIYVVNNIGVKVAGFGYLICPLLTAGGGFLLLKEKLSRLKVAGISLAVISIIILSTGSVSETLWSIVVAISYAVYLLLQRLIPQFDKINTLAIQLLISIIILGPFYIHQFNGLPEQSAFWTDIIVTAVLFTIIPLLLSLYALSGLPSSTIGITIYINPVITFLVAYFYFHESFAAWQLMGYSILLASVIIFNWEMIGGALKNKEQTAAQAT</sequence>
<feature type="domain" description="EamA" evidence="1">
    <location>
        <begin position="10"/>
        <end position="154"/>
    </location>
</feature>
<dbReference type="Proteomes" id="UP000429232">
    <property type="component" value="Chromosome"/>
</dbReference>
<dbReference type="GO" id="GO:0016020">
    <property type="term" value="C:membrane"/>
    <property type="evidence" value="ECO:0007669"/>
    <property type="project" value="InterPro"/>
</dbReference>